<comment type="caution">
    <text evidence="5">The sequence shown here is derived from an EMBL/GenBank/DDBJ whole genome shotgun (WGS) entry which is preliminary data.</text>
</comment>
<reference evidence="5 6" key="1">
    <citation type="submission" date="2018-11" db="EMBL/GenBank/DDBJ databases">
        <title>Genome sequencing and assembly of Clostridium tagluense strain A121.</title>
        <authorList>
            <person name="Murakami T."/>
            <person name="Segawa T."/>
            <person name="Shcherbakova V.A."/>
            <person name="Mori H."/>
            <person name="Yoshimura Y."/>
        </authorList>
    </citation>
    <scope>NUCLEOTIDE SEQUENCE [LARGE SCALE GENOMIC DNA]</scope>
    <source>
        <strain evidence="5 6">A121</strain>
    </source>
</reference>
<dbReference type="Proteomes" id="UP000287872">
    <property type="component" value="Unassembled WGS sequence"/>
</dbReference>
<evidence type="ECO:0000256" key="3">
    <source>
        <dbReference type="ARBA" id="ARBA00022729"/>
    </source>
</evidence>
<gene>
    <name evidence="5" type="ORF">Ctaglu_39250</name>
</gene>
<organism evidence="5 6">
    <name type="scientific">Clostridium tagluense</name>
    <dbReference type="NCBI Taxonomy" id="360422"/>
    <lineage>
        <taxon>Bacteria</taxon>
        <taxon>Bacillati</taxon>
        <taxon>Bacillota</taxon>
        <taxon>Clostridia</taxon>
        <taxon>Eubacteriales</taxon>
        <taxon>Clostridiaceae</taxon>
        <taxon>Clostridium</taxon>
    </lineage>
</organism>
<evidence type="ECO:0000259" key="4">
    <source>
        <dbReference type="Pfam" id="PF13407"/>
    </source>
</evidence>
<dbReference type="Gene3D" id="3.40.50.2300">
    <property type="match status" value="2"/>
</dbReference>
<dbReference type="Pfam" id="PF13407">
    <property type="entry name" value="Peripla_BP_4"/>
    <property type="match status" value="1"/>
</dbReference>
<feature type="domain" description="Periplasmic binding protein" evidence="4">
    <location>
        <begin position="38"/>
        <end position="294"/>
    </location>
</feature>
<evidence type="ECO:0000313" key="6">
    <source>
        <dbReference type="Proteomes" id="UP000287872"/>
    </source>
</evidence>
<protein>
    <submittedName>
        <fullName evidence="5">LacI family transcriptional regulator</fullName>
    </submittedName>
</protein>
<proteinExistence type="inferred from homology"/>
<evidence type="ECO:0000256" key="2">
    <source>
        <dbReference type="ARBA" id="ARBA00007639"/>
    </source>
</evidence>
<comment type="subcellular location">
    <subcellularLocation>
        <location evidence="1">Cell envelope</location>
    </subcellularLocation>
</comment>
<keyword evidence="6" id="KW-1185">Reference proteome</keyword>
<dbReference type="PANTHER" id="PTHR46847">
    <property type="entry name" value="D-ALLOSE-BINDING PERIPLASMIC PROTEIN-RELATED"/>
    <property type="match status" value="1"/>
</dbReference>
<dbReference type="GO" id="GO:0030246">
    <property type="term" value="F:carbohydrate binding"/>
    <property type="evidence" value="ECO:0007669"/>
    <property type="project" value="UniProtKB-ARBA"/>
</dbReference>
<evidence type="ECO:0000256" key="1">
    <source>
        <dbReference type="ARBA" id="ARBA00004196"/>
    </source>
</evidence>
<name>A0A401URW2_9CLOT</name>
<dbReference type="RefSeq" id="WP_125004887.1">
    <property type="nucleotide sequence ID" value="NZ_BHYK01000030.1"/>
</dbReference>
<evidence type="ECO:0000313" key="5">
    <source>
        <dbReference type="EMBL" id="GCD12302.1"/>
    </source>
</evidence>
<dbReference type="SUPFAM" id="SSF53822">
    <property type="entry name" value="Periplasmic binding protein-like I"/>
    <property type="match status" value="1"/>
</dbReference>
<dbReference type="CDD" id="cd20006">
    <property type="entry name" value="PBP1_ABC_sugar_binding-like"/>
    <property type="match status" value="1"/>
</dbReference>
<dbReference type="EMBL" id="BHYK01000030">
    <property type="protein sequence ID" value="GCD12302.1"/>
    <property type="molecule type" value="Genomic_DNA"/>
</dbReference>
<dbReference type="InterPro" id="IPR025997">
    <property type="entry name" value="SBP_2_dom"/>
</dbReference>
<accession>A0A401URW2</accession>
<dbReference type="AlphaFoldDB" id="A0A401URW2"/>
<dbReference type="OrthoDB" id="569491at2"/>
<sequence length="325" mass="36064">MFKKNMLIIFLFIILLISPFLFGIVNLSTKGEEESKKISLILKNQNGDYFKNVRMGATVAAKEFNVKVEFNSPIYETDIDGQIALVNAAIERKVDALILAPCDYDKLAKVTEKAIGEKIPVLVIDSKLNTNKISSYITTDNVKAGKMAGQKLVSLCDLNSRIAVINFVEGARNNKEREEGFWSIISKYPKLKLVYKEYVAADSKSASVLTKKLVLGDDKVNTIIALNYISSIGVAEAIAEIGLAGKVNVITFDNTPEQIEFLESGVIQATLTQSPFGMGYLAVKYAALKLQNKKIPKYVDTGVVVIDRDNMYKPENQKILFPFKQ</sequence>
<comment type="similarity">
    <text evidence="2">Belongs to the bacterial solute-binding protein 2 family.</text>
</comment>
<dbReference type="PANTHER" id="PTHR46847:SF1">
    <property type="entry name" value="D-ALLOSE-BINDING PERIPLASMIC PROTEIN-RELATED"/>
    <property type="match status" value="1"/>
</dbReference>
<keyword evidence="3" id="KW-0732">Signal</keyword>
<dbReference type="InterPro" id="IPR028082">
    <property type="entry name" value="Peripla_BP_I"/>
</dbReference>
<dbReference type="GO" id="GO:0030313">
    <property type="term" value="C:cell envelope"/>
    <property type="evidence" value="ECO:0007669"/>
    <property type="project" value="UniProtKB-SubCell"/>
</dbReference>